<gene>
    <name evidence="5" type="ORF">DPMN_035481</name>
</gene>
<organism evidence="5 6">
    <name type="scientific">Dreissena polymorpha</name>
    <name type="common">Zebra mussel</name>
    <name type="synonym">Mytilus polymorpha</name>
    <dbReference type="NCBI Taxonomy" id="45954"/>
    <lineage>
        <taxon>Eukaryota</taxon>
        <taxon>Metazoa</taxon>
        <taxon>Spiralia</taxon>
        <taxon>Lophotrochozoa</taxon>
        <taxon>Mollusca</taxon>
        <taxon>Bivalvia</taxon>
        <taxon>Autobranchia</taxon>
        <taxon>Heteroconchia</taxon>
        <taxon>Euheterodonta</taxon>
        <taxon>Imparidentia</taxon>
        <taxon>Neoheterodontei</taxon>
        <taxon>Myida</taxon>
        <taxon>Dreissenoidea</taxon>
        <taxon>Dreissenidae</taxon>
        <taxon>Dreissena</taxon>
    </lineage>
</organism>
<evidence type="ECO:0000259" key="4">
    <source>
        <dbReference type="PROSITE" id="PS50240"/>
    </source>
</evidence>
<dbReference type="PROSITE" id="PS50240">
    <property type="entry name" value="TRYPSIN_DOM"/>
    <property type="match status" value="1"/>
</dbReference>
<evidence type="ECO:0000313" key="5">
    <source>
        <dbReference type="EMBL" id="KAH3872266.1"/>
    </source>
</evidence>
<dbReference type="SUPFAM" id="SSF50494">
    <property type="entry name" value="Trypsin-like serine proteases"/>
    <property type="match status" value="1"/>
</dbReference>
<evidence type="ECO:0000256" key="3">
    <source>
        <dbReference type="SAM" id="SignalP"/>
    </source>
</evidence>
<proteinExistence type="inferred from homology"/>
<reference evidence="5" key="1">
    <citation type="journal article" date="2019" name="bioRxiv">
        <title>The Genome of the Zebra Mussel, Dreissena polymorpha: A Resource for Invasive Species Research.</title>
        <authorList>
            <person name="McCartney M.A."/>
            <person name="Auch B."/>
            <person name="Kono T."/>
            <person name="Mallez S."/>
            <person name="Zhang Y."/>
            <person name="Obille A."/>
            <person name="Becker A."/>
            <person name="Abrahante J.E."/>
            <person name="Garbe J."/>
            <person name="Badalamenti J.P."/>
            <person name="Herman A."/>
            <person name="Mangelson H."/>
            <person name="Liachko I."/>
            <person name="Sullivan S."/>
            <person name="Sone E.D."/>
            <person name="Koren S."/>
            <person name="Silverstein K.A.T."/>
            <person name="Beckman K.B."/>
            <person name="Gohl D.M."/>
        </authorList>
    </citation>
    <scope>NUCLEOTIDE SEQUENCE</scope>
    <source>
        <strain evidence="5">Duluth1</strain>
        <tissue evidence="5">Whole animal</tissue>
    </source>
</reference>
<dbReference type="Gene3D" id="2.40.10.10">
    <property type="entry name" value="Trypsin-like serine proteases"/>
    <property type="match status" value="2"/>
</dbReference>
<feature type="chain" id="PRO_5038409382" description="Peptidase S1 domain-containing protein" evidence="3">
    <location>
        <begin position="36"/>
        <end position="287"/>
    </location>
</feature>
<dbReference type="SMART" id="SM00020">
    <property type="entry name" value="Tryp_SPc"/>
    <property type="match status" value="1"/>
</dbReference>
<dbReference type="PROSITE" id="PS00135">
    <property type="entry name" value="TRYPSIN_SER"/>
    <property type="match status" value="1"/>
</dbReference>
<name>A0A9D4RKM4_DREPO</name>
<accession>A0A9D4RKM4</accession>
<evidence type="ECO:0000256" key="2">
    <source>
        <dbReference type="ARBA" id="ARBA00024195"/>
    </source>
</evidence>
<dbReference type="Pfam" id="PF00089">
    <property type="entry name" value="Trypsin"/>
    <property type="match status" value="1"/>
</dbReference>
<keyword evidence="3" id="KW-0732">Signal</keyword>
<dbReference type="GO" id="GO:0006508">
    <property type="term" value="P:proteolysis"/>
    <property type="evidence" value="ECO:0007669"/>
    <property type="project" value="InterPro"/>
</dbReference>
<dbReference type="OrthoDB" id="9425590at2759"/>
<evidence type="ECO:0000256" key="1">
    <source>
        <dbReference type="ARBA" id="ARBA00023157"/>
    </source>
</evidence>
<dbReference type="Proteomes" id="UP000828390">
    <property type="component" value="Unassembled WGS sequence"/>
</dbReference>
<dbReference type="AlphaFoldDB" id="A0A9D4RKM4"/>
<dbReference type="GO" id="GO:0004252">
    <property type="term" value="F:serine-type endopeptidase activity"/>
    <property type="evidence" value="ECO:0007669"/>
    <property type="project" value="InterPro"/>
</dbReference>
<dbReference type="EMBL" id="JAIWYP010000002">
    <property type="protein sequence ID" value="KAH3872266.1"/>
    <property type="molecule type" value="Genomic_DNA"/>
</dbReference>
<feature type="domain" description="Peptidase S1" evidence="4">
    <location>
        <begin position="54"/>
        <end position="287"/>
    </location>
</feature>
<dbReference type="InterPro" id="IPR050430">
    <property type="entry name" value="Peptidase_S1"/>
</dbReference>
<dbReference type="PANTHER" id="PTHR24276:SF98">
    <property type="entry name" value="FI18310P1-RELATED"/>
    <property type="match status" value="1"/>
</dbReference>
<keyword evidence="6" id="KW-1185">Reference proteome</keyword>
<sequence length="287" mass="30325">MYDAITSITRRLRTSGTMFTLVLASILAVTTVSCAQECGRTSFSPTPNYAMQMIVGGQVANEGDFPWQVGLLENGILIGGGTYVVGAGGVVKVITAAHVLYGKEPFVNNYQVVFGMHNTHGGGTKRIVQAVNIKVHESYNQNNITHDIAVIGFGNLMPSALPVNTFPACRPTRTYTHNEYAVVSGWGSTSEDGSASTVLHYVWKPLISLAACEQTGNAGLLDSSMLCGGAAGKDACSGDSGGPLVAPRNGAWEVVGLVSWAFGCGRANFPGVYSDVWALRSWLNNNL</sequence>
<comment type="similarity">
    <text evidence="2">Belongs to the peptidase S1 family. CLIP subfamily.</text>
</comment>
<dbReference type="InterPro" id="IPR043504">
    <property type="entry name" value="Peptidase_S1_PA_chymotrypsin"/>
</dbReference>
<dbReference type="InterPro" id="IPR001254">
    <property type="entry name" value="Trypsin_dom"/>
</dbReference>
<dbReference type="PANTHER" id="PTHR24276">
    <property type="entry name" value="POLYSERASE-RELATED"/>
    <property type="match status" value="1"/>
</dbReference>
<dbReference type="FunFam" id="2.40.10.10:FF:000002">
    <property type="entry name" value="Transmembrane protease serine"/>
    <property type="match status" value="1"/>
</dbReference>
<keyword evidence="1" id="KW-1015">Disulfide bond</keyword>
<evidence type="ECO:0000313" key="6">
    <source>
        <dbReference type="Proteomes" id="UP000828390"/>
    </source>
</evidence>
<reference evidence="5" key="2">
    <citation type="submission" date="2020-11" db="EMBL/GenBank/DDBJ databases">
        <authorList>
            <person name="McCartney M.A."/>
            <person name="Auch B."/>
            <person name="Kono T."/>
            <person name="Mallez S."/>
            <person name="Becker A."/>
            <person name="Gohl D.M."/>
            <person name="Silverstein K.A.T."/>
            <person name="Koren S."/>
            <person name="Bechman K.B."/>
            <person name="Herman A."/>
            <person name="Abrahante J.E."/>
            <person name="Garbe J."/>
        </authorList>
    </citation>
    <scope>NUCLEOTIDE SEQUENCE</scope>
    <source>
        <strain evidence="5">Duluth1</strain>
        <tissue evidence="5">Whole animal</tissue>
    </source>
</reference>
<dbReference type="InterPro" id="IPR033116">
    <property type="entry name" value="TRYPSIN_SER"/>
</dbReference>
<dbReference type="CDD" id="cd00190">
    <property type="entry name" value="Tryp_SPc"/>
    <property type="match status" value="1"/>
</dbReference>
<feature type="signal peptide" evidence="3">
    <location>
        <begin position="1"/>
        <end position="35"/>
    </location>
</feature>
<comment type="caution">
    <text evidence="5">The sequence shown here is derived from an EMBL/GenBank/DDBJ whole genome shotgun (WGS) entry which is preliminary data.</text>
</comment>
<dbReference type="InterPro" id="IPR009003">
    <property type="entry name" value="Peptidase_S1_PA"/>
</dbReference>
<protein>
    <recommendedName>
        <fullName evidence="4">Peptidase S1 domain-containing protein</fullName>
    </recommendedName>
</protein>